<evidence type="ECO:0000259" key="19">
    <source>
        <dbReference type="PROSITE" id="PS50081"/>
    </source>
</evidence>
<evidence type="ECO:0000256" key="12">
    <source>
        <dbReference type="ARBA" id="ARBA00023054"/>
    </source>
</evidence>
<dbReference type="GO" id="GO:0005524">
    <property type="term" value="F:ATP binding"/>
    <property type="evidence" value="ECO:0007669"/>
    <property type="project" value="UniProtKB-UniRule"/>
</dbReference>
<dbReference type="SUPFAM" id="SSF56112">
    <property type="entry name" value="Protein kinase-like (PK-like)"/>
    <property type="match status" value="1"/>
</dbReference>
<keyword evidence="3" id="KW-0723">Serine/threonine-protein kinase</keyword>
<keyword evidence="5" id="KW-0808">Transferase</keyword>
<comment type="similarity">
    <text evidence="1">Belongs to the protein kinase superfamily. AGC Ser/Thr protein kinase family. DMPK subfamily.</text>
</comment>
<dbReference type="PROSITE" id="PS00479">
    <property type="entry name" value="ZF_DAG_PE_1"/>
    <property type="match status" value="1"/>
</dbReference>
<evidence type="ECO:0000256" key="8">
    <source>
        <dbReference type="ARBA" id="ARBA00022771"/>
    </source>
</evidence>
<feature type="domain" description="CNH" evidence="21">
    <location>
        <begin position="1056"/>
        <end position="1340"/>
    </location>
</feature>
<dbReference type="GO" id="GO:0005856">
    <property type="term" value="C:cytoskeleton"/>
    <property type="evidence" value="ECO:0007669"/>
    <property type="project" value="TreeGrafter"/>
</dbReference>
<dbReference type="Pfam" id="PF00780">
    <property type="entry name" value="CNH"/>
    <property type="match status" value="1"/>
</dbReference>
<dbReference type="PROSITE" id="PS50011">
    <property type="entry name" value="PROTEIN_KINASE_DOM"/>
    <property type="match status" value="1"/>
</dbReference>
<dbReference type="InterPro" id="IPR002219">
    <property type="entry name" value="PKC_DAG/PE"/>
</dbReference>
<feature type="domain" description="CRIB" evidence="20">
    <location>
        <begin position="1378"/>
        <end position="1391"/>
    </location>
</feature>
<evidence type="ECO:0000259" key="21">
    <source>
        <dbReference type="PROSITE" id="PS50219"/>
    </source>
</evidence>
<keyword evidence="6" id="KW-0479">Metal-binding</keyword>
<keyword evidence="7 15" id="KW-0547">Nucleotide-binding</keyword>
<evidence type="ECO:0000256" key="13">
    <source>
        <dbReference type="ARBA" id="ARBA00047899"/>
    </source>
</evidence>
<keyword evidence="9" id="KW-0418">Kinase</keyword>
<dbReference type="Gene3D" id="3.30.60.20">
    <property type="match status" value="1"/>
</dbReference>
<dbReference type="InterPro" id="IPR050839">
    <property type="entry name" value="Rho-assoc_Ser/Thr_Kinase"/>
</dbReference>
<dbReference type="InterPro" id="IPR000095">
    <property type="entry name" value="CRIB_dom"/>
</dbReference>
<feature type="coiled-coil region" evidence="16">
    <location>
        <begin position="735"/>
        <end position="790"/>
    </location>
</feature>
<dbReference type="PROSITE" id="PS50219">
    <property type="entry name" value="CNH"/>
    <property type="match status" value="1"/>
</dbReference>
<dbReference type="EMBL" id="CAJNYT010003626">
    <property type="protein sequence ID" value="CAF3585482.1"/>
    <property type="molecule type" value="Genomic_DNA"/>
</dbReference>
<evidence type="ECO:0000256" key="4">
    <source>
        <dbReference type="ARBA" id="ARBA00022553"/>
    </source>
</evidence>
<dbReference type="GO" id="GO:0008270">
    <property type="term" value="F:zinc ion binding"/>
    <property type="evidence" value="ECO:0007669"/>
    <property type="project" value="UniProtKB-KW"/>
</dbReference>
<dbReference type="SUPFAM" id="SSF50729">
    <property type="entry name" value="PH domain-like"/>
    <property type="match status" value="1"/>
</dbReference>
<dbReference type="Gene3D" id="1.10.510.10">
    <property type="entry name" value="Transferase(Phosphotransferase) domain 1"/>
    <property type="match status" value="2"/>
</dbReference>
<evidence type="ECO:0000256" key="3">
    <source>
        <dbReference type="ARBA" id="ARBA00022527"/>
    </source>
</evidence>
<dbReference type="InterPro" id="IPR000961">
    <property type="entry name" value="AGC-kinase_C"/>
</dbReference>
<evidence type="ECO:0000256" key="10">
    <source>
        <dbReference type="ARBA" id="ARBA00022833"/>
    </source>
</evidence>
<dbReference type="InterPro" id="IPR011009">
    <property type="entry name" value="Kinase-like_dom_sf"/>
</dbReference>
<dbReference type="EC" id="2.7.11.1" evidence="2"/>
<organism evidence="23 24">
    <name type="scientific">Rotaria socialis</name>
    <dbReference type="NCBI Taxonomy" id="392032"/>
    <lineage>
        <taxon>Eukaryota</taxon>
        <taxon>Metazoa</taxon>
        <taxon>Spiralia</taxon>
        <taxon>Gnathifera</taxon>
        <taxon>Rotifera</taxon>
        <taxon>Eurotatoria</taxon>
        <taxon>Bdelloidea</taxon>
        <taxon>Philodinida</taxon>
        <taxon>Philodinidae</taxon>
        <taxon>Rotaria</taxon>
    </lineage>
</organism>
<feature type="region of interest" description="Disordered" evidence="17">
    <location>
        <begin position="1460"/>
        <end position="1487"/>
    </location>
</feature>
<dbReference type="PROSITE" id="PS00107">
    <property type="entry name" value="PROTEIN_KINASE_ATP"/>
    <property type="match status" value="1"/>
</dbReference>
<protein>
    <recommendedName>
        <fullName evidence="2">non-specific serine/threonine protein kinase</fullName>
        <ecNumber evidence="2">2.7.11.1</ecNumber>
    </recommendedName>
</protein>
<dbReference type="PROSITE" id="PS50108">
    <property type="entry name" value="CRIB"/>
    <property type="match status" value="1"/>
</dbReference>
<dbReference type="SMART" id="SM00109">
    <property type="entry name" value="C1"/>
    <property type="match status" value="1"/>
</dbReference>
<evidence type="ECO:0000259" key="18">
    <source>
        <dbReference type="PROSITE" id="PS50011"/>
    </source>
</evidence>
<dbReference type="InterPro" id="IPR011993">
    <property type="entry name" value="PH-like_dom_sf"/>
</dbReference>
<evidence type="ECO:0000256" key="9">
    <source>
        <dbReference type="ARBA" id="ARBA00022777"/>
    </source>
</evidence>
<evidence type="ECO:0000256" key="7">
    <source>
        <dbReference type="ARBA" id="ARBA00022741"/>
    </source>
</evidence>
<gene>
    <name evidence="23" type="ORF">GRG538_LOCUS21929</name>
</gene>
<dbReference type="InterPro" id="IPR001180">
    <property type="entry name" value="CNH_dom"/>
</dbReference>
<dbReference type="InterPro" id="IPR046349">
    <property type="entry name" value="C1-like_sf"/>
</dbReference>
<evidence type="ECO:0000256" key="11">
    <source>
        <dbReference type="ARBA" id="ARBA00022840"/>
    </source>
</evidence>
<evidence type="ECO:0000256" key="16">
    <source>
        <dbReference type="SAM" id="Coils"/>
    </source>
</evidence>
<dbReference type="SUPFAM" id="SSF57889">
    <property type="entry name" value="Cysteine-rich domain"/>
    <property type="match status" value="1"/>
</dbReference>
<feature type="domain" description="AGC-kinase C-terminal" evidence="22">
    <location>
        <begin position="331"/>
        <end position="404"/>
    </location>
</feature>
<comment type="catalytic activity">
    <reaction evidence="13">
        <text>L-threonyl-[protein] + ATP = O-phospho-L-threonyl-[protein] + ADP + H(+)</text>
        <dbReference type="Rhea" id="RHEA:46608"/>
        <dbReference type="Rhea" id="RHEA-COMP:11060"/>
        <dbReference type="Rhea" id="RHEA-COMP:11605"/>
        <dbReference type="ChEBI" id="CHEBI:15378"/>
        <dbReference type="ChEBI" id="CHEBI:30013"/>
        <dbReference type="ChEBI" id="CHEBI:30616"/>
        <dbReference type="ChEBI" id="CHEBI:61977"/>
        <dbReference type="ChEBI" id="CHEBI:456216"/>
        <dbReference type="EC" id="2.7.11.1"/>
    </reaction>
</comment>
<feature type="domain" description="Phorbol-ester/DAG-type" evidence="19">
    <location>
        <begin position="851"/>
        <end position="901"/>
    </location>
</feature>
<feature type="domain" description="Protein kinase" evidence="18">
    <location>
        <begin position="82"/>
        <end position="330"/>
    </location>
</feature>
<evidence type="ECO:0000256" key="14">
    <source>
        <dbReference type="ARBA" id="ARBA00048679"/>
    </source>
</evidence>
<keyword evidence="4" id="KW-0597">Phosphoprotein</keyword>
<dbReference type="GO" id="GO:0031032">
    <property type="term" value="P:actomyosin structure organization"/>
    <property type="evidence" value="ECO:0007669"/>
    <property type="project" value="TreeGrafter"/>
</dbReference>
<dbReference type="InterPro" id="IPR057529">
    <property type="entry name" value="MRCK/ROCK_PH"/>
</dbReference>
<sequence>MIENGNINVESRYDEIKRFILDDYKNDPTILGIDGLLDVLLVLHDECSNATLRGEKSIKAYLENVKTFVSRIKQCRLNRNDFEIIKTIGQGAFGEVVAVKMKNTERIFAMKIMNKMEILNRADIVSFREERDVLVLGDPQWITKLYYAFQDNENLYLLMEYYYGGDLLTLLSTYDDKFSEDMTRFYVAEIILAVDSLHRLAIVILGSCLRMRADGTVQSNVSVGTPDYISPEVLCAMNENESCYGSLCDWWSLGCVMWEMLFGSPPFYAEAMLDTYGQIIARSKNKIPLSFPGDVDVSDDAKDLLQKLLCSADYRLGKNGLNDFKKHPFFTKFDWNNLRQIQPPYIPVVIDTMDILNSNDIEPETFVKKSTKTYNTPASKMGLPDKVLFIGFTYSGDSHSSNSIKTIQASPVPLNKSTITLKSESKIINSAIRPSSTSSGNLIFSTNAVRQVTEGEHESKIKLLELERTSLVHELNRFHQLYNEIKNDSVKKTREIQELRDFYTDQYEISRHEQIEYLTRILSLFQDLPESNGIKHFHKHNVSSLSMEEQIRNDLDQKLSFFLTNYKSLLMKDSKDKTKSVSNDVSLLLSKFQDKFSRLLINNGNDGMVLTNETNNLNDPLLKNIISFFNDVYQQMKKILHDKKELNDQFISLAKKQRKYINFQSNICKAINEGLDSNSYLKKLVNQMAQEFDQKQELTNPQLVFNSRTSSISSSTGNNPSRALSHSVKLQHMEIQQLQIAVEREIQVRQQVEKKLKELEKEIVHKVEELVQLKQENQLIKKQLDDEQAKHLSKRTISEDKSLVIDNDNNNNNNTSTDHNVRSVPSDPFIPQTPATKANNNQRLDPLQNAFHDFRLNNFYSPCVCHHCLNALIGIVRQGFTCKRCGIVCHSDCVQKVQIACEPSIKDQNQANLGVPYIVQIPKSGGIRKGWNQCQILLFHSKLLFYELSNNTKISDSEPFLIIDVTDDKFNVCSVTPEDVMHAKKKDIPNIFKITVNKLSSPKILKNLYVLTNNESERDQYINMLSNLSMKLNTHIRNGVIQCGTFITKEIFDISLKKVTGARILDPNRFLIFGEDGLYLLDVFDNKPTRLHDRKIYDLALVSNNELLIMLSGKECMIRIKSLQCLLARSPPSLDSEIPETKNATLFTTNSISLTLCVAVKNRILCYKLHSKPQQYPYTLIHELNTVQSVSYLELSILKVNKNEEEILWYGDSSTCMAQKVAHQSPSVVLLRDTDRTLEMFRKLPIVILRVIPVTNSSSINELLLVYHKLGIYVNYSTGMRTRHRELMWSSLPISTSYTDPYLLVYTKVSVDIYDVSLGTWLQSLSLSNTYPLTLDGSISLSYDQELIKDHGKLIYIASLNRLTRSLHIAEKYSSPLISDPVNFQHLEHVERDEGLKLLSRPACDRKRNRIKSMIETESCNSSDSNRLLINTSASRSILNTSVPLGHSLIHSSHLFKDQKQKQMISNDNSSHSLACNDEENPYAVLE</sequence>
<evidence type="ECO:0000256" key="1">
    <source>
        <dbReference type="ARBA" id="ARBA00005719"/>
    </source>
</evidence>
<dbReference type="Gene3D" id="2.30.29.30">
    <property type="entry name" value="Pleckstrin-homology domain (PH domain)/Phosphotyrosine-binding domain (PTB)"/>
    <property type="match status" value="1"/>
</dbReference>
<keyword evidence="10" id="KW-0862">Zinc</keyword>
<dbReference type="Pfam" id="PF00130">
    <property type="entry name" value="C1_1"/>
    <property type="match status" value="1"/>
</dbReference>
<dbReference type="InterPro" id="IPR017441">
    <property type="entry name" value="Protein_kinase_ATP_BS"/>
</dbReference>
<evidence type="ECO:0000313" key="24">
    <source>
        <dbReference type="Proteomes" id="UP000663872"/>
    </source>
</evidence>
<evidence type="ECO:0000259" key="22">
    <source>
        <dbReference type="PROSITE" id="PS51285"/>
    </source>
</evidence>
<feature type="compositionally biased region" description="Polar residues" evidence="17">
    <location>
        <begin position="1462"/>
        <end position="1474"/>
    </location>
</feature>
<dbReference type="InterPro" id="IPR000719">
    <property type="entry name" value="Prot_kinase_dom"/>
</dbReference>
<evidence type="ECO:0000256" key="5">
    <source>
        <dbReference type="ARBA" id="ARBA00022679"/>
    </source>
</evidence>
<dbReference type="GO" id="GO:0005737">
    <property type="term" value="C:cytoplasm"/>
    <property type="evidence" value="ECO:0007669"/>
    <property type="project" value="TreeGrafter"/>
</dbReference>
<reference evidence="23" key="1">
    <citation type="submission" date="2021-02" db="EMBL/GenBank/DDBJ databases">
        <authorList>
            <person name="Nowell W R."/>
        </authorList>
    </citation>
    <scope>NUCLEOTIDE SEQUENCE</scope>
</reference>
<evidence type="ECO:0000313" key="23">
    <source>
        <dbReference type="EMBL" id="CAF3585482.1"/>
    </source>
</evidence>
<dbReference type="Proteomes" id="UP000663872">
    <property type="component" value="Unassembled WGS sequence"/>
</dbReference>
<accession>A0A818MHF9</accession>
<dbReference type="GO" id="GO:0004674">
    <property type="term" value="F:protein serine/threonine kinase activity"/>
    <property type="evidence" value="ECO:0007669"/>
    <property type="project" value="UniProtKB-KW"/>
</dbReference>
<dbReference type="Pfam" id="PF00069">
    <property type="entry name" value="Pkinase"/>
    <property type="match status" value="2"/>
</dbReference>
<dbReference type="Gene3D" id="3.30.200.20">
    <property type="entry name" value="Phosphorylase Kinase, domain 1"/>
    <property type="match status" value="1"/>
</dbReference>
<evidence type="ECO:0000256" key="2">
    <source>
        <dbReference type="ARBA" id="ARBA00012513"/>
    </source>
</evidence>
<dbReference type="PROSITE" id="PS51285">
    <property type="entry name" value="AGC_KINASE_CTER"/>
    <property type="match status" value="1"/>
</dbReference>
<proteinExistence type="inferred from homology"/>
<dbReference type="FunFam" id="3.30.200.20:FF:001055">
    <property type="entry name" value="Serine/threonine-protein kinase MRCK beta"/>
    <property type="match status" value="1"/>
</dbReference>
<comment type="caution">
    <text evidence="23">The sequence shown here is derived from an EMBL/GenBank/DDBJ whole genome shotgun (WGS) entry which is preliminary data.</text>
</comment>
<keyword evidence="8" id="KW-0863">Zinc-finger</keyword>
<dbReference type="PANTHER" id="PTHR22988:SF71">
    <property type="entry name" value="CITRON RHO-INTERACTING KINASE"/>
    <property type="match status" value="1"/>
</dbReference>
<keyword evidence="12 16" id="KW-0175">Coiled coil</keyword>
<dbReference type="SMART" id="SM00036">
    <property type="entry name" value="CNH"/>
    <property type="match status" value="1"/>
</dbReference>
<evidence type="ECO:0000259" key="20">
    <source>
        <dbReference type="PROSITE" id="PS50108"/>
    </source>
</evidence>
<keyword evidence="11 15" id="KW-0067">ATP-binding</keyword>
<evidence type="ECO:0000256" key="15">
    <source>
        <dbReference type="PROSITE-ProRule" id="PRU10141"/>
    </source>
</evidence>
<comment type="catalytic activity">
    <reaction evidence="14">
        <text>L-seryl-[protein] + ATP = O-phospho-L-seryl-[protein] + ADP + H(+)</text>
        <dbReference type="Rhea" id="RHEA:17989"/>
        <dbReference type="Rhea" id="RHEA-COMP:9863"/>
        <dbReference type="Rhea" id="RHEA-COMP:11604"/>
        <dbReference type="ChEBI" id="CHEBI:15378"/>
        <dbReference type="ChEBI" id="CHEBI:29999"/>
        <dbReference type="ChEBI" id="CHEBI:30616"/>
        <dbReference type="ChEBI" id="CHEBI:83421"/>
        <dbReference type="ChEBI" id="CHEBI:456216"/>
        <dbReference type="EC" id="2.7.11.1"/>
    </reaction>
</comment>
<evidence type="ECO:0000256" key="17">
    <source>
        <dbReference type="SAM" id="MobiDB-lite"/>
    </source>
</evidence>
<dbReference type="Pfam" id="PF25346">
    <property type="entry name" value="PH_MRCK"/>
    <property type="match status" value="1"/>
</dbReference>
<name>A0A818MHF9_9BILA</name>
<dbReference type="CDD" id="cd00029">
    <property type="entry name" value="C1"/>
    <property type="match status" value="1"/>
</dbReference>
<dbReference type="PANTHER" id="PTHR22988">
    <property type="entry name" value="MYOTONIC DYSTROPHY S/T KINASE-RELATED"/>
    <property type="match status" value="1"/>
</dbReference>
<evidence type="ECO:0000256" key="6">
    <source>
        <dbReference type="ARBA" id="ARBA00022723"/>
    </source>
</evidence>
<feature type="binding site" evidence="15">
    <location>
        <position position="111"/>
    </location>
    <ligand>
        <name>ATP</name>
        <dbReference type="ChEBI" id="CHEBI:30616"/>
    </ligand>
</feature>
<dbReference type="PROSITE" id="PS50081">
    <property type="entry name" value="ZF_DAG_PE_2"/>
    <property type="match status" value="1"/>
</dbReference>
<feature type="region of interest" description="Disordered" evidence="17">
    <location>
        <begin position="804"/>
        <end position="825"/>
    </location>
</feature>